<comment type="caution">
    <text evidence="2">The sequence shown here is derived from an EMBL/GenBank/DDBJ whole genome shotgun (WGS) entry which is preliminary data.</text>
</comment>
<reference evidence="2 3" key="1">
    <citation type="submission" date="2014-03" db="EMBL/GenBank/DDBJ databases">
        <title>Bradyrhizobium valentinum sp. nov., isolated from effective nodules of Lupinus mariae-josephae, a lupine endemic of basic-lime soils in Eastern Spain.</title>
        <authorList>
            <person name="Duran D."/>
            <person name="Rey L."/>
            <person name="Navarro A."/>
            <person name="Busquets A."/>
            <person name="Imperial J."/>
            <person name="Ruiz-Argueso T."/>
        </authorList>
    </citation>
    <scope>NUCLEOTIDE SEQUENCE [LARGE SCALE GENOMIC DNA]</scope>
    <source>
        <strain evidence="2 3">LmjM3</strain>
    </source>
</reference>
<accession>A0A0R3KRM6</accession>
<dbReference type="AlphaFoldDB" id="A0A0R3KRM6"/>
<proteinExistence type="predicted"/>
<dbReference type="Proteomes" id="UP000051913">
    <property type="component" value="Unassembled WGS sequence"/>
</dbReference>
<dbReference type="EMBL" id="LLXX01000179">
    <property type="protein sequence ID" value="KRQ98119.1"/>
    <property type="molecule type" value="Genomic_DNA"/>
</dbReference>
<name>A0A0R3KRM6_9BRAD</name>
<feature type="compositionally biased region" description="Basic and acidic residues" evidence="1">
    <location>
        <begin position="33"/>
        <end position="54"/>
    </location>
</feature>
<evidence type="ECO:0000256" key="1">
    <source>
        <dbReference type="SAM" id="MobiDB-lite"/>
    </source>
</evidence>
<gene>
    <name evidence="2" type="ORF">CP49_30275</name>
</gene>
<feature type="region of interest" description="Disordered" evidence="1">
    <location>
        <begin position="16"/>
        <end position="54"/>
    </location>
</feature>
<keyword evidence="3" id="KW-1185">Reference proteome</keyword>
<evidence type="ECO:0000313" key="3">
    <source>
        <dbReference type="Proteomes" id="UP000051913"/>
    </source>
</evidence>
<evidence type="ECO:0000313" key="2">
    <source>
        <dbReference type="EMBL" id="KRQ98119.1"/>
    </source>
</evidence>
<organism evidence="2 3">
    <name type="scientific">Bradyrhizobium valentinum</name>
    <dbReference type="NCBI Taxonomy" id="1518501"/>
    <lineage>
        <taxon>Bacteria</taxon>
        <taxon>Pseudomonadati</taxon>
        <taxon>Pseudomonadota</taxon>
        <taxon>Alphaproteobacteria</taxon>
        <taxon>Hyphomicrobiales</taxon>
        <taxon>Nitrobacteraceae</taxon>
        <taxon>Bradyrhizobium</taxon>
    </lineage>
</organism>
<protein>
    <submittedName>
        <fullName evidence="2">Uncharacterized protein</fullName>
    </submittedName>
</protein>
<sequence>MKMLRVVLVASNFLEAPNGEAGGNQQPAGPSSLRERCDGRDIHPQPSAKDSRGRVIADTRTPRRIVFGPNCNIAVRSEGIGSPKYTTVLQTDADLPYQPVRPPQQRCEAVLAVGYRKEDPPFAAGASLGRTCKLT</sequence>